<name>A0A287D7B6_ICTTR</name>
<dbReference type="EMBL" id="AGTP01115380">
    <property type="status" value="NOT_ANNOTATED_CDS"/>
    <property type="molecule type" value="Genomic_DNA"/>
</dbReference>
<evidence type="ECO:0000256" key="7">
    <source>
        <dbReference type="SAM" id="Phobius"/>
    </source>
</evidence>
<dbReference type="STRING" id="43179.ENSSTOP00000029429"/>
<comment type="subcellular location">
    <subcellularLocation>
        <location evidence="1">Cell projection</location>
        <location evidence="1">Cilium</location>
    </subcellularLocation>
    <subcellularLocation>
        <location evidence="2">Membrane</location>
        <topology evidence="2">Multi-pass membrane protein</topology>
    </subcellularLocation>
</comment>
<dbReference type="InParanoid" id="A0A287D7B6"/>
<dbReference type="PANTHER" id="PTHR13531">
    <property type="entry name" value="GEO07735P1-RELATED-RELATED"/>
    <property type="match status" value="1"/>
</dbReference>
<organism evidence="8 9">
    <name type="scientific">Ictidomys tridecemlineatus</name>
    <name type="common">Thirteen-lined ground squirrel</name>
    <name type="synonym">Spermophilus tridecemlineatus</name>
    <dbReference type="NCBI Taxonomy" id="43179"/>
    <lineage>
        <taxon>Eukaryota</taxon>
        <taxon>Metazoa</taxon>
        <taxon>Chordata</taxon>
        <taxon>Craniata</taxon>
        <taxon>Vertebrata</taxon>
        <taxon>Euteleostomi</taxon>
        <taxon>Mammalia</taxon>
        <taxon>Eutheria</taxon>
        <taxon>Euarchontoglires</taxon>
        <taxon>Glires</taxon>
        <taxon>Rodentia</taxon>
        <taxon>Sciuromorpha</taxon>
        <taxon>Sciuridae</taxon>
        <taxon>Xerinae</taxon>
        <taxon>Marmotini</taxon>
        <taxon>Ictidomys</taxon>
    </lineage>
</organism>
<keyword evidence="3 7" id="KW-0812">Transmembrane</keyword>
<dbReference type="InterPro" id="IPR019184">
    <property type="entry name" value="Uncharacterised_TM-17"/>
</dbReference>
<dbReference type="Pfam" id="PF09799">
    <property type="entry name" value="Transmemb_17"/>
    <property type="match status" value="1"/>
</dbReference>
<evidence type="ECO:0000256" key="5">
    <source>
        <dbReference type="ARBA" id="ARBA00023136"/>
    </source>
</evidence>
<dbReference type="FunCoup" id="A0A287D7B6">
    <property type="interactions" value="59"/>
</dbReference>
<dbReference type="PANTHER" id="PTHR13531:SF8">
    <property type="entry name" value="TRANSMEMBRANE PROTEIN 80"/>
    <property type="match status" value="1"/>
</dbReference>
<dbReference type="GO" id="GO:1905515">
    <property type="term" value="P:non-motile cilium assembly"/>
    <property type="evidence" value="ECO:0007669"/>
    <property type="project" value="TreeGrafter"/>
</dbReference>
<reference evidence="8" key="2">
    <citation type="submission" date="2025-08" db="UniProtKB">
        <authorList>
            <consortium name="Ensembl"/>
        </authorList>
    </citation>
    <scope>IDENTIFICATION</scope>
</reference>
<keyword evidence="9" id="KW-1185">Reference proteome</keyword>
<evidence type="ECO:0000313" key="9">
    <source>
        <dbReference type="Proteomes" id="UP000005215"/>
    </source>
</evidence>
<evidence type="ECO:0000256" key="3">
    <source>
        <dbReference type="ARBA" id="ARBA00022692"/>
    </source>
</evidence>
<feature type="transmembrane region" description="Helical" evidence="7">
    <location>
        <begin position="134"/>
        <end position="157"/>
    </location>
</feature>
<evidence type="ECO:0000256" key="1">
    <source>
        <dbReference type="ARBA" id="ARBA00004138"/>
    </source>
</evidence>
<dbReference type="KEGG" id="iti:101970029"/>
<dbReference type="GeneID" id="101970029"/>
<reference evidence="9" key="1">
    <citation type="submission" date="2011-11" db="EMBL/GenBank/DDBJ databases">
        <title>The Draft Genome of Spermophilus tridecemlineatus.</title>
        <authorList>
            <consortium name="The Broad Institute Genome Assembly &amp; Analysis Group"/>
            <consortium name="Computational R&amp;D Group"/>
            <consortium name="and Sequencing Platform"/>
            <person name="Di Palma F."/>
            <person name="Alfoldi J."/>
            <person name="Johnson J."/>
            <person name="Berlin A."/>
            <person name="Gnerre S."/>
            <person name="Jaffe D."/>
            <person name="MacCallum I."/>
            <person name="Young S."/>
            <person name="Walker B.J."/>
            <person name="Lindblad-Toh K."/>
        </authorList>
    </citation>
    <scope>NUCLEOTIDE SEQUENCE [LARGE SCALE GENOMIC DNA]</scope>
</reference>
<keyword evidence="6" id="KW-0966">Cell projection</keyword>
<dbReference type="RefSeq" id="XP_013221295.1">
    <property type="nucleotide sequence ID" value="XM_013365841.3"/>
</dbReference>
<keyword evidence="4 7" id="KW-1133">Transmembrane helix</keyword>
<dbReference type="CTD" id="283232"/>
<evidence type="ECO:0000256" key="6">
    <source>
        <dbReference type="ARBA" id="ARBA00023273"/>
    </source>
</evidence>
<keyword evidence="5 7" id="KW-0472">Membrane</keyword>
<dbReference type="OrthoDB" id="262535at2759"/>
<protein>
    <submittedName>
        <fullName evidence="8">Transmembrane protein 80</fullName>
    </submittedName>
</protein>
<feature type="transmembrane region" description="Helical" evidence="7">
    <location>
        <begin position="102"/>
        <end position="122"/>
    </location>
</feature>
<dbReference type="Proteomes" id="UP000005215">
    <property type="component" value="Unassembled WGS sequence"/>
</dbReference>
<dbReference type="eggNOG" id="KOG4502">
    <property type="taxonomic scope" value="Eukaryota"/>
</dbReference>
<proteinExistence type="predicted"/>
<gene>
    <name evidence="8" type="primary">TMEM80</name>
</gene>
<dbReference type="GO" id="GO:0016020">
    <property type="term" value="C:membrane"/>
    <property type="evidence" value="ECO:0007669"/>
    <property type="project" value="UniProtKB-SubCell"/>
</dbReference>
<dbReference type="AlphaFoldDB" id="A0A287D7B6"/>
<evidence type="ECO:0000256" key="2">
    <source>
        <dbReference type="ARBA" id="ARBA00004141"/>
    </source>
</evidence>
<evidence type="ECO:0000313" key="8">
    <source>
        <dbReference type="Ensembl" id="ENSSTOP00000029429.1"/>
    </source>
</evidence>
<dbReference type="Ensembl" id="ENSSTOT00000033127.1">
    <property type="protein sequence ID" value="ENSSTOP00000029429.1"/>
    <property type="gene ID" value="ENSSTOG00000001520.3"/>
</dbReference>
<dbReference type="GeneTree" id="ENSGT00940000153899"/>
<feature type="transmembrane region" description="Helical" evidence="7">
    <location>
        <begin position="36"/>
        <end position="58"/>
    </location>
</feature>
<feature type="transmembrane region" description="Helical" evidence="7">
    <location>
        <begin position="70"/>
        <end position="90"/>
    </location>
</feature>
<sequence length="158" mass="17069">MTEPAPLTWAAGRVCPSLPACRSLTTHQLSSIPLQVLSHLSGLYYTLYFLATLLMIIYKGQVFSYPWHRLVFDLTLLLLMGVLEAVRLCLGTQGNLTEAEGPLAASLALTVGSGLLSIHFLLWQTLVLWADAVLSAGLLVLHGLEAALQVVAIAAFVR</sequence>
<reference evidence="8" key="3">
    <citation type="submission" date="2025-09" db="UniProtKB">
        <authorList>
            <consortium name="Ensembl"/>
        </authorList>
    </citation>
    <scope>IDENTIFICATION</scope>
</reference>
<accession>A0A287D7B6</accession>
<evidence type="ECO:0000256" key="4">
    <source>
        <dbReference type="ARBA" id="ARBA00022989"/>
    </source>
</evidence>
<dbReference type="GO" id="GO:0035869">
    <property type="term" value="C:ciliary transition zone"/>
    <property type="evidence" value="ECO:0007669"/>
    <property type="project" value="Ensembl"/>
</dbReference>